<feature type="binding site" evidence="15">
    <location>
        <position position="604"/>
    </location>
    <ligand>
        <name>[4Fe-4S] cluster</name>
        <dbReference type="ChEBI" id="CHEBI:49883"/>
        <label>2</label>
    </ligand>
</feature>
<dbReference type="InterPro" id="IPR029061">
    <property type="entry name" value="THDP-binding"/>
</dbReference>
<gene>
    <name evidence="17" type="ORF">MSMAS_2070</name>
</gene>
<dbReference type="Pfam" id="PF01855">
    <property type="entry name" value="POR_N"/>
    <property type="match status" value="1"/>
</dbReference>
<dbReference type="EC" id="1.2.7.8" evidence="3 14"/>
<feature type="binding site" evidence="15">
    <location>
        <position position="607"/>
    </location>
    <ligand>
        <name>[4Fe-4S] cluster</name>
        <dbReference type="ChEBI" id="CHEBI:49883"/>
        <label>2</label>
    </ligand>
</feature>
<keyword evidence="8 14" id="KW-0249">Electron transport</keyword>
<comment type="catalytic activity">
    <reaction evidence="13 14">
        <text>indole-3-pyruvate + 2 oxidized [2Fe-2S]-[ferredoxin] + CoA = (indol-3-yl)acetyl-CoA + 2 reduced [2Fe-2S]-[ferredoxin] + CO2 + H(+)</text>
        <dbReference type="Rhea" id="RHEA:12645"/>
        <dbReference type="Rhea" id="RHEA-COMP:10000"/>
        <dbReference type="Rhea" id="RHEA-COMP:10001"/>
        <dbReference type="ChEBI" id="CHEBI:15378"/>
        <dbReference type="ChEBI" id="CHEBI:16526"/>
        <dbReference type="ChEBI" id="CHEBI:17640"/>
        <dbReference type="ChEBI" id="CHEBI:33737"/>
        <dbReference type="ChEBI" id="CHEBI:33738"/>
        <dbReference type="ChEBI" id="CHEBI:57271"/>
        <dbReference type="ChEBI" id="CHEBI:57287"/>
        <dbReference type="EC" id="1.2.7.8"/>
    </reaction>
</comment>
<dbReference type="Gene3D" id="3.40.50.970">
    <property type="match status" value="2"/>
</dbReference>
<dbReference type="PANTHER" id="PTHR43710">
    <property type="entry name" value="2-HYDROXYACYL-COA LYASE"/>
    <property type="match status" value="1"/>
</dbReference>
<evidence type="ECO:0000256" key="6">
    <source>
        <dbReference type="ARBA" id="ARBA00022485"/>
    </source>
</evidence>
<dbReference type="PROSITE" id="PS51379">
    <property type="entry name" value="4FE4S_FER_2"/>
    <property type="match status" value="2"/>
</dbReference>
<dbReference type="GO" id="GO:0030976">
    <property type="term" value="F:thiamine pyrophosphate binding"/>
    <property type="evidence" value="ECO:0007669"/>
    <property type="project" value="InterPro"/>
</dbReference>
<keyword evidence="17" id="KW-0670">Pyruvate</keyword>
<evidence type="ECO:0000256" key="8">
    <source>
        <dbReference type="ARBA" id="ARBA00022982"/>
    </source>
</evidence>
<dbReference type="InterPro" id="IPR045025">
    <property type="entry name" value="HACL1-like"/>
</dbReference>
<sequence>MTEKKLLMGNEAIAFGAIEAGVQVVTGYPGTPSTEALETIARHAEKCGVYAEWSSNEKVALETAAGAAYSGAKALVTMKQVGLNVASDPLMSLTYIGVKGALVLLVADDPGPHSSQTEQDTRSFGHFANIPVLDPASPQEAYELTKLAFEISHQFEVPVILRTTTRVSHSSGDVELLNSEPSPVEAFCEGFTKDRRWTIFPRLTAERHPWLENVQVQLSDLFSELKYNSVSGSGKIGIMASGVSALYVKEAVKGFEELFTLFRVGTVYPFPEKAALSFLKGIEKLIVVEELDPYLEEQALQLIGRAHLPADVYGKKNGFFPVSGEYNVDIIIDCINKVLAELGETSRLSHSAPAIPRSGLPPLPVRAPTLCAGCMHRTVFYAFKQASKQLKKDFQVETIFSGDIGCYTLGNAHPLNMVDTCLCMGAGMSIAGGLSRANPGVKQVAFIGDSTFFHSGIPAVINAVYNGSDVTLAVLDNRTTAMTGHQTHPGIGVTVLGSPSKAVDISDVIRSCGVELVRSVDIDSLENSLEGCIEAAKEAVEFKGPSAVVFKGKCVGITKPVIRFEIDTESCTGCGLCVKQLGCPALFLPAGEEKPVIQDSCSGCGLCAQVCPSGAIIETGVKK</sequence>
<dbReference type="InterPro" id="IPR017721">
    <property type="entry name" value="IorA"/>
</dbReference>
<dbReference type="NCBIfam" id="TIGR03336">
    <property type="entry name" value="IOR_alpha"/>
    <property type="match status" value="1"/>
</dbReference>
<evidence type="ECO:0000256" key="5">
    <source>
        <dbReference type="ARBA" id="ARBA00022448"/>
    </source>
</evidence>
<evidence type="ECO:0000259" key="16">
    <source>
        <dbReference type="PROSITE" id="PS51379"/>
    </source>
</evidence>
<dbReference type="Gene3D" id="3.40.50.920">
    <property type="match status" value="1"/>
</dbReference>
<evidence type="ECO:0000256" key="11">
    <source>
        <dbReference type="ARBA" id="ARBA00023014"/>
    </source>
</evidence>
<dbReference type="PATRIC" id="fig|213585.10.peg.2631"/>
<dbReference type="PROSITE" id="PS00198">
    <property type="entry name" value="4FE4S_FER_1"/>
    <property type="match status" value="1"/>
</dbReference>
<dbReference type="HOGENOM" id="CLU_017727_0_0_2"/>
<protein>
    <recommendedName>
        <fullName evidence="4 14">Indolepyruvate oxidoreductase subunit IorA</fullName>
        <shortName evidence="14">IOR</shortName>
        <ecNumber evidence="3 14">1.2.7.8</ecNumber>
    </recommendedName>
    <alternativeName>
        <fullName evidence="12 14">Indolepyruvate ferredoxin oxidoreductase subunit alpha</fullName>
    </alternativeName>
</protein>
<dbReference type="GO" id="GO:0006082">
    <property type="term" value="P:organic acid metabolic process"/>
    <property type="evidence" value="ECO:0007669"/>
    <property type="project" value="UniProtKB-ARBA"/>
</dbReference>
<dbReference type="InterPro" id="IPR009014">
    <property type="entry name" value="Transketo_C/PFOR_II"/>
</dbReference>
<feature type="binding site" evidence="15">
    <location>
        <position position="611"/>
    </location>
    <ligand>
        <name>[4Fe-4S] cluster</name>
        <dbReference type="ChEBI" id="CHEBI:49883"/>
        <label>1</label>
    </ligand>
</feature>
<dbReference type="InterPro" id="IPR017900">
    <property type="entry name" value="4Fe4S_Fe_S_CS"/>
</dbReference>
<feature type="binding site" evidence="15">
    <location>
        <position position="583"/>
    </location>
    <ligand>
        <name>[4Fe-4S] cluster</name>
        <dbReference type="ChEBI" id="CHEBI:49883"/>
        <label>2</label>
    </ligand>
</feature>
<dbReference type="Gene3D" id="3.30.70.20">
    <property type="match status" value="1"/>
</dbReference>
<keyword evidence="9 14" id="KW-0560">Oxidoreductase</keyword>
<evidence type="ECO:0000256" key="9">
    <source>
        <dbReference type="ARBA" id="ARBA00023002"/>
    </source>
</evidence>
<evidence type="ECO:0000256" key="13">
    <source>
        <dbReference type="ARBA" id="ARBA00048332"/>
    </source>
</evidence>
<feature type="binding site" evidence="15">
    <location>
        <position position="574"/>
    </location>
    <ligand>
        <name>[4Fe-4S] cluster</name>
        <dbReference type="ChEBI" id="CHEBI:49883"/>
        <label>1</label>
    </ligand>
</feature>
<keyword evidence="5 14" id="KW-0813">Transport</keyword>
<evidence type="ECO:0000313" key="17">
    <source>
        <dbReference type="EMBL" id="AKB65266.1"/>
    </source>
</evidence>
<evidence type="ECO:0000256" key="4">
    <source>
        <dbReference type="ARBA" id="ARBA00017710"/>
    </source>
</evidence>
<evidence type="ECO:0000256" key="3">
    <source>
        <dbReference type="ARBA" id="ARBA00012812"/>
    </source>
</evidence>
<dbReference type="SUPFAM" id="SSF52518">
    <property type="entry name" value="Thiamin diphosphate-binding fold (THDP-binding)"/>
    <property type="match status" value="2"/>
</dbReference>
<dbReference type="STRING" id="213585.MSMAS_2070"/>
<dbReference type="Proteomes" id="UP000033097">
    <property type="component" value="Chromosome"/>
</dbReference>
<dbReference type="CDD" id="cd02008">
    <property type="entry name" value="TPP_IOR_alpha"/>
    <property type="match status" value="1"/>
</dbReference>
<keyword evidence="6 14" id="KW-0004">4Fe-4S</keyword>
<accession>A0A0E3LUH2</accession>
<feature type="domain" description="4Fe-4S ferredoxin-type" evidence="16">
    <location>
        <begin position="593"/>
        <end position="621"/>
    </location>
</feature>
<comment type="subunit">
    <text evidence="2 14">Heterodimer of the IorA and IorB subunits.</text>
</comment>
<dbReference type="PIRSF" id="PIRSF006439">
    <property type="entry name" value="Indolepyruvate_ferr_oxidored"/>
    <property type="match status" value="1"/>
</dbReference>
<feature type="binding site" evidence="15">
    <location>
        <position position="571"/>
    </location>
    <ligand>
        <name>[4Fe-4S] cluster</name>
        <dbReference type="ChEBI" id="CHEBI:49883"/>
        <label>1</label>
    </ligand>
</feature>
<dbReference type="Pfam" id="PF13237">
    <property type="entry name" value="Fer4_10"/>
    <property type="match status" value="1"/>
</dbReference>
<dbReference type="GeneID" id="24852075"/>
<dbReference type="EMBL" id="CP009512">
    <property type="protein sequence ID" value="AKB65266.1"/>
    <property type="molecule type" value="Genomic_DNA"/>
</dbReference>
<evidence type="ECO:0000313" key="18">
    <source>
        <dbReference type="Proteomes" id="UP000033097"/>
    </source>
</evidence>
<keyword evidence="11 14" id="KW-0411">Iron-sulfur</keyword>
<reference evidence="17 18" key="1">
    <citation type="submission" date="2014-07" db="EMBL/GenBank/DDBJ databases">
        <title>Methanogenic archaea and the global carbon cycle.</title>
        <authorList>
            <person name="Henriksen J.R."/>
            <person name="Luke J."/>
            <person name="Reinhart S."/>
            <person name="Benedict M.N."/>
            <person name="Youngblut N.D."/>
            <person name="Metcalf M.E."/>
            <person name="Whitaker R.J."/>
            <person name="Metcalf W.W."/>
        </authorList>
    </citation>
    <scope>NUCLEOTIDE SEQUENCE [LARGE SCALE GENOMIC DNA]</scope>
    <source>
        <strain evidence="17 18">S-6</strain>
    </source>
</reference>
<evidence type="ECO:0000256" key="15">
    <source>
        <dbReference type="PIRSR" id="PIRSR006439-50"/>
    </source>
</evidence>
<dbReference type="CDD" id="cd07034">
    <property type="entry name" value="TPP_PYR_PFOR_IOR-alpha_like"/>
    <property type="match status" value="1"/>
</dbReference>
<dbReference type="GO" id="GO:0044272">
    <property type="term" value="P:sulfur compound biosynthetic process"/>
    <property type="evidence" value="ECO:0007669"/>
    <property type="project" value="UniProtKB-ARBA"/>
</dbReference>
<feature type="binding site" evidence="15">
    <location>
        <position position="577"/>
    </location>
    <ligand>
        <name>[4Fe-4S] cluster</name>
        <dbReference type="ChEBI" id="CHEBI:49883"/>
        <label>1</label>
    </ligand>
</feature>
<dbReference type="FunFam" id="3.40.50.970:FF:000039">
    <property type="entry name" value="Indolepyruvate oxidoreductase subunit IorA"/>
    <property type="match status" value="1"/>
</dbReference>
<evidence type="ECO:0000256" key="2">
    <source>
        <dbReference type="ARBA" id="ARBA00011238"/>
    </source>
</evidence>
<name>A0A0E3LUH2_METMZ</name>
<dbReference type="InterPro" id="IPR011766">
    <property type="entry name" value="TPP_enzyme_TPP-bd"/>
</dbReference>
<keyword evidence="7 14" id="KW-0479">Metal-binding</keyword>
<dbReference type="InterPro" id="IPR002880">
    <property type="entry name" value="Pyrv_Fd/Flavodoxin_OxRdtase_N"/>
</dbReference>
<organism evidence="17 18">
    <name type="scientific">Methanosarcina mazei S-6</name>
    <dbReference type="NCBI Taxonomy" id="213585"/>
    <lineage>
        <taxon>Archaea</taxon>
        <taxon>Methanobacteriati</taxon>
        <taxon>Methanobacteriota</taxon>
        <taxon>Stenosarchaea group</taxon>
        <taxon>Methanomicrobia</taxon>
        <taxon>Methanosarcinales</taxon>
        <taxon>Methanosarcinaceae</taxon>
        <taxon>Methanosarcina</taxon>
    </lineage>
</organism>
<keyword evidence="10 14" id="KW-0408">Iron</keyword>
<dbReference type="RefSeq" id="WP_011034546.1">
    <property type="nucleotide sequence ID" value="NZ_CP009512.1"/>
</dbReference>
<dbReference type="SUPFAM" id="SSF54862">
    <property type="entry name" value="4Fe-4S ferredoxins"/>
    <property type="match status" value="1"/>
</dbReference>
<dbReference type="GO" id="GO:0046872">
    <property type="term" value="F:metal ion binding"/>
    <property type="evidence" value="ECO:0007669"/>
    <property type="project" value="UniProtKB-UniRule"/>
</dbReference>
<evidence type="ECO:0000256" key="1">
    <source>
        <dbReference type="ARBA" id="ARBA00002995"/>
    </source>
</evidence>
<comment type="function">
    <text evidence="1 14">Catalyzes the ferredoxin-dependent oxidative decarboxylation of arylpyruvates.</text>
</comment>
<feature type="binding site" evidence="15">
    <location>
        <position position="601"/>
    </location>
    <ligand>
        <name>[4Fe-4S] cluster</name>
        <dbReference type="ChEBI" id="CHEBI:49883"/>
        <label>2</label>
    </ligand>
</feature>
<evidence type="ECO:0000256" key="10">
    <source>
        <dbReference type="ARBA" id="ARBA00023004"/>
    </source>
</evidence>
<evidence type="ECO:0000256" key="12">
    <source>
        <dbReference type="ARBA" id="ARBA00030514"/>
    </source>
</evidence>
<evidence type="ECO:0000256" key="7">
    <source>
        <dbReference type="ARBA" id="ARBA00022723"/>
    </source>
</evidence>
<dbReference type="GO" id="GO:0051539">
    <property type="term" value="F:4 iron, 4 sulfur cluster binding"/>
    <property type="evidence" value="ECO:0007669"/>
    <property type="project" value="UniProtKB-UniRule"/>
</dbReference>
<comment type="cofactor">
    <cofactor evidence="14 15">
        <name>[4Fe-4S] cluster</name>
        <dbReference type="ChEBI" id="CHEBI:49883"/>
    </cofactor>
    <text evidence="14 15">Binds 2 [4Fe-4S] clusters. In this family the first cluster has a non-standard and varying [4Fe-4S] binding motif CX(2)CX(2)CX(4-5)CP.</text>
</comment>
<dbReference type="InterPro" id="IPR017896">
    <property type="entry name" value="4Fe4S_Fe-S-bd"/>
</dbReference>
<evidence type="ECO:0000256" key="14">
    <source>
        <dbReference type="PIRNR" id="PIRNR006439"/>
    </source>
</evidence>
<dbReference type="PANTHER" id="PTHR43710:SF6">
    <property type="entry name" value="INDOLEPYRUVATE OXIDOREDUCTASE SUBUNIT IORA"/>
    <property type="match status" value="1"/>
</dbReference>
<proteinExistence type="predicted"/>
<dbReference type="AlphaFoldDB" id="A0A0E3LUH2"/>
<feature type="domain" description="4Fe-4S ferredoxin-type" evidence="16">
    <location>
        <begin position="562"/>
        <end position="591"/>
    </location>
</feature>
<dbReference type="GO" id="GO:0043805">
    <property type="term" value="F:indolepyruvate ferredoxin oxidoreductase activity"/>
    <property type="evidence" value="ECO:0007669"/>
    <property type="project" value="UniProtKB-UniRule"/>
</dbReference>
<dbReference type="Pfam" id="PF02775">
    <property type="entry name" value="TPP_enzyme_C"/>
    <property type="match status" value="1"/>
</dbReference>
<dbReference type="KEGG" id="mmj:MSMAS_2070"/>